<evidence type="ECO:0000313" key="1">
    <source>
        <dbReference type="EMBL" id="RBP51344.1"/>
    </source>
</evidence>
<sequence length="124" mass="13919">MHRPTKLTITHYWLLICLIGNLLLPSLVAANESLSETPTRVLLCTSQGYQWVELESAQVPSSEDSSQHCIYCVLSNDDTPYVVLDLVSDDFNYFRVDRPSLATNDAKTFLLPSEASARSPPFRL</sequence>
<protein>
    <recommendedName>
        <fullName evidence="3">DUF2946 family protein</fullName>
    </recommendedName>
</protein>
<name>A0A395JP44_9GAMM</name>
<dbReference type="EMBL" id="QNRT01000002">
    <property type="protein sequence ID" value="RBP51344.1"/>
    <property type="molecule type" value="Genomic_DNA"/>
</dbReference>
<dbReference type="RefSeq" id="WP_147250985.1">
    <property type="nucleotide sequence ID" value="NZ_QNRT01000002.1"/>
</dbReference>
<comment type="caution">
    <text evidence="1">The sequence shown here is derived from an EMBL/GenBank/DDBJ whole genome shotgun (WGS) entry which is preliminary data.</text>
</comment>
<dbReference type="InParanoid" id="A0A395JP44"/>
<keyword evidence="2" id="KW-1185">Reference proteome</keyword>
<dbReference type="Proteomes" id="UP000253083">
    <property type="component" value="Unassembled WGS sequence"/>
</dbReference>
<accession>A0A395JP44</accession>
<organism evidence="1 2">
    <name type="scientific">Arenicella xantha</name>
    <dbReference type="NCBI Taxonomy" id="644221"/>
    <lineage>
        <taxon>Bacteria</taxon>
        <taxon>Pseudomonadati</taxon>
        <taxon>Pseudomonadota</taxon>
        <taxon>Gammaproteobacteria</taxon>
        <taxon>Arenicellales</taxon>
        <taxon>Arenicellaceae</taxon>
        <taxon>Arenicella</taxon>
    </lineage>
</organism>
<evidence type="ECO:0000313" key="2">
    <source>
        <dbReference type="Proteomes" id="UP000253083"/>
    </source>
</evidence>
<dbReference type="AlphaFoldDB" id="A0A395JP44"/>
<gene>
    <name evidence="1" type="ORF">DFR28_102764</name>
</gene>
<reference evidence="1 2" key="1">
    <citation type="submission" date="2018-06" db="EMBL/GenBank/DDBJ databases">
        <title>Genomic Encyclopedia of Type Strains, Phase IV (KMG-IV): sequencing the most valuable type-strain genomes for metagenomic binning, comparative biology and taxonomic classification.</title>
        <authorList>
            <person name="Goeker M."/>
        </authorList>
    </citation>
    <scope>NUCLEOTIDE SEQUENCE [LARGE SCALE GENOMIC DNA]</scope>
    <source>
        <strain evidence="1 2">DSM 24032</strain>
    </source>
</reference>
<dbReference type="OrthoDB" id="5875028at2"/>
<proteinExistence type="predicted"/>
<evidence type="ECO:0008006" key="3">
    <source>
        <dbReference type="Google" id="ProtNLM"/>
    </source>
</evidence>